<evidence type="ECO:0000256" key="5">
    <source>
        <dbReference type="ARBA" id="ARBA00022989"/>
    </source>
</evidence>
<dbReference type="PRINTS" id="PR00260">
    <property type="entry name" value="CHEMTRNSDUCR"/>
</dbReference>
<keyword evidence="5 10" id="KW-1133">Transmembrane helix</keyword>
<dbReference type="GO" id="GO:0007165">
    <property type="term" value="P:signal transduction"/>
    <property type="evidence" value="ECO:0007669"/>
    <property type="project" value="UniProtKB-KW"/>
</dbReference>
<evidence type="ECO:0000256" key="6">
    <source>
        <dbReference type="ARBA" id="ARBA00023136"/>
    </source>
</evidence>
<name>A0A6L5YH81_9FIRM</name>
<dbReference type="Pfam" id="PF02743">
    <property type="entry name" value="dCache_1"/>
    <property type="match status" value="1"/>
</dbReference>
<sequence>MSEKTTQKGQKRQTNGKTTIRERLQKAIRQLVLLSIVSLVIVSMIMNLSGTLSRLKADMQEIAKLSADRIRQELTVSETIVSELGCSYQLSAAVFTPAQKQEYINQRVEAYGMVRGKLIGSNGICAADGTDYSDREYFKRSMQGEVVVSDPVIAKTDGKLSVIISAPVYEGGDKDGEIIGVVFVVPDSEFLNDICAAISISEHSGCYLLGSTGTTIAHSDSAIAQEQKNNIELSQTDSSLKGIAKIEQQMLKGETGYGTYFRKGAYTLQAYAPIDGTNGWMVAVDAPVTDFLGSIVIGIIIGSAIGVIAVAYSIYKAKQIGQRIGEPVAQCTDRIQLLAQGDLHTPAPKVETGDELQILAEATASLSDNLQQVIGDTDYLLGEMSEGNFAIVSNCREAYIGDFSGLLESIHKLNHKLSETLGEIKNAVSQVSAGAGQMADAAQGLAEGATDQAGSVEELQATITNVTEIVEKNAKALGASYEKAMEYQQQARTSGEEMKGLTDAMQRINETSKQISDIIGEIEDIASQTNLLSLNAAIEAARAGEAGRGFAVVAEQIRKLADDSAQSAVHTRELIETSLQEIEKGNQITDKTAEALQKVVEGIEDLANESKKAMEESNAQADAMAQIEQGIEQISTVVQNNSATAEETSATSEELSAQATNMNELTDAFRLRSEK</sequence>
<dbReference type="PANTHER" id="PTHR43531">
    <property type="entry name" value="PROTEIN ICFG"/>
    <property type="match status" value="1"/>
</dbReference>
<evidence type="ECO:0000256" key="10">
    <source>
        <dbReference type="SAM" id="Phobius"/>
    </source>
</evidence>
<proteinExistence type="inferred from homology"/>
<dbReference type="InterPro" id="IPR003660">
    <property type="entry name" value="HAMP_dom"/>
</dbReference>
<dbReference type="Gene3D" id="6.10.340.10">
    <property type="match status" value="1"/>
</dbReference>
<evidence type="ECO:0000256" key="3">
    <source>
        <dbReference type="ARBA" id="ARBA00022500"/>
    </source>
</evidence>
<feature type="transmembrane region" description="Helical" evidence="10">
    <location>
        <begin position="31"/>
        <end position="50"/>
    </location>
</feature>
<dbReference type="EMBL" id="VUMU01000004">
    <property type="protein sequence ID" value="MST57674.1"/>
    <property type="molecule type" value="Genomic_DNA"/>
</dbReference>
<feature type="compositionally biased region" description="Low complexity" evidence="9">
    <location>
        <begin position="642"/>
        <end position="660"/>
    </location>
</feature>
<feature type="domain" description="HAMP" evidence="12">
    <location>
        <begin position="322"/>
        <end position="375"/>
    </location>
</feature>
<dbReference type="CDD" id="cd12912">
    <property type="entry name" value="PDC2_MCP_like"/>
    <property type="match status" value="1"/>
</dbReference>
<dbReference type="AlphaFoldDB" id="A0A6L5YH81"/>
<evidence type="ECO:0000256" key="4">
    <source>
        <dbReference type="ARBA" id="ARBA00022692"/>
    </source>
</evidence>
<keyword evidence="8" id="KW-0807">Transducer</keyword>
<evidence type="ECO:0000259" key="12">
    <source>
        <dbReference type="PROSITE" id="PS50885"/>
    </source>
</evidence>
<accession>A0A6L5YH81</accession>
<dbReference type="PROSITE" id="PS50885">
    <property type="entry name" value="HAMP"/>
    <property type="match status" value="1"/>
</dbReference>
<dbReference type="GO" id="GO:0005886">
    <property type="term" value="C:plasma membrane"/>
    <property type="evidence" value="ECO:0007669"/>
    <property type="project" value="UniProtKB-SubCell"/>
</dbReference>
<keyword evidence="2" id="KW-1003">Cell membrane</keyword>
<dbReference type="GO" id="GO:0004888">
    <property type="term" value="F:transmembrane signaling receptor activity"/>
    <property type="evidence" value="ECO:0007669"/>
    <property type="project" value="InterPro"/>
</dbReference>
<dbReference type="InterPro" id="IPR004089">
    <property type="entry name" value="MCPsignal_dom"/>
</dbReference>
<dbReference type="PROSITE" id="PS50111">
    <property type="entry name" value="CHEMOTAXIS_TRANSDUC_2"/>
    <property type="match status" value="1"/>
</dbReference>
<dbReference type="Pfam" id="PF00015">
    <property type="entry name" value="MCPsignal"/>
    <property type="match status" value="1"/>
</dbReference>
<evidence type="ECO:0000256" key="2">
    <source>
        <dbReference type="ARBA" id="ARBA00022475"/>
    </source>
</evidence>
<dbReference type="Proteomes" id="UP000476055">
    <property type="component" value="Unassembled WGS sequence"/>
</dbReference>
<evidence type="ECO:0000256" key="7">
    <source>
        <dbReference type="ARBA" id="ARBA00029447"/>
    </source>
</evidence>
<feature type="region of interest" description="Disordered" evidence="9">
    <location>
        <begin position="641"/>
        <end position="675"/>
    </location>
</feature>
<evidence type="ECO:0000313" key="14">
    <source>
        <dbReference type="Proteomes" id="UP000476055"/>
    </source>
</evidence>
<protein>
    <submittedName>
        <fullName evidence="13">Methyl-accepting chemotaxis protein</fullName>
    </submittedName>
</protein>
<evidence type="ECO:0000256" key="1">
    <source>
        <dbReference type="ARBA" id="ARBA00004651"/>
    </source>
</evidence>
<dbReference type="SUPFAM" id="SSF103190">
    <property type="entry name" value="Sensory domain-like"/>
    <property type="match status" value="1"/>
</dbReference>
<dbReference type="Gene3D" id="1.10.287.950">
    <property type="entry name" value="Methyl-accepting chemotaxis protein"/>
    <property type="match status" value="1"/>
</dbReference>
<keyword evidence="6 10" id="KW-0472">Membrane</keyword>
<evidence type="ECO:0000259" key="11">
    <source>
        <dbReference type="PROSITE" id="PS50111"/>
    </source>
</evidence>
<evidence type="ECO:0000256" key="8">
    <source>
        <dbReference type="PROSITE-ProRule" id="PRU00284"/>
    </source>
</evidence>
<dbReference type="InterPro" id="IPR029151">
    <property type="entry name" value="Sensor-like_sf"/>
</dbReference>
<keyword evidence="14" id="KW-1185">Reference proteome</keyword>
<dbReference type="RefSeq" id="WP_154495773.1">
    <property type="nucleotide sequence ID" value="NZ_VUMU01000004.1"/>
</dbReference>
<dbReference type="GO" id="GO:0006935">
    <property type="term" value="P:chemotaxis"/>
    <property type="evidence" value="ECO:0007669"/>
    <property type="project" value="UniProtKB-KW"/>
</dbReference>
<keyword evidence="3" id="KW-0145">Chemotaxis</keyword>
<gene>
    <name evidence="13" type="ORF">FYJ59_05380</name>
</gene>
<comment type="caution">
    <text evidence="13">The sequence shown here is derived from an EMBL/GenBank/DDBJ whole genome shotgun (WGS) entry which is preliminary data.</text>
</comment>
<comment type="similarity">
    <text evidence="7">Belongs to the methyl-accepting chemotaxis (MCP) protein family.</text>
</comment>
<dbReference type="SMART" id="SM00283">
    <property type="entry name" value="MA"/>
    <property type="match status" value="1"/>
</dbReference>
<dbReference type="SMART" id="SM00304">
    <property type="entry name" value="HAMP"/>
    <property type="match status" value="1"/>
</dbReference>
<dbReference type="Gene3D" id="3.30.450.20">
    <property type="entry name" value="PAS domain"/>
    <property type="match status" value="1"/>
</dbReference>
<dbReference type="CDD" id="cd12914">
    <property type="entry name" value="PDC1_DGC_like"/>
    <property type="match status" value="1"/>
</dbReference>
<feature type="domain" description="Methyl-accepting transducer" evidence="11">
    <location>
        <begin position="427"/>
        <end position="656"/>
    </location>
</feature>
<dbReference type="PANTHER" id="PTHR43531:SF11">
    <property type="entry name" value="METHYL-ACCEPTING CHEMOTAXIS PROTEIN 3"/>
    <property type="match status" value="1"/>
</dbReference>
<dbReference type="InterPro" id="IPR004090">
    <property type="entry name" value="Chemotax_Me-accpt_rcpt"/>
</dbReference>
<reference evidence="13 14" key="1">
    <citation type="submission" date="2019-08" db="EMBL/GenBank/DDBJ databases">
        <title>In-depth cultivation of the pig gut microbiome towards novel bacterial diversity and tailored functional studies.</title>
        <authorList>
            <person name="Wylensek D."/>
            <person name="Hitch T.C.A."/>
            <person name="Clavel T."/>
        </authorList>
    </citation>
    <scope>NUCLEOTIDE SEQUENCE [LARGE SCALE GENOMIC DNA]</scope>
    <source>
        <strain evidence="13 14">WCA3-601-WT-6H</strain>
    </source>
</reference>
<dbReference type="InterPro" id="IPR051310">
    <property type="entry name" value="MCP_chemotaxis"/>
</dbReference>
<organism evidence="13 14">
    <name type="scientific">Waltera intestinalis</name>
    <dbReference type="NCBI Taxonomy" id="2606635"/>
    <lineage>
        <taxon>Bacteria</taxon>
        <taxon>Bacillati</taxon>
        <taxon>Bacillota</taxon>
        <taxon>Clostridia</taxon>
        <taxon>Lachnospirales</taxon>
        <taxon>Lachnospiraceae</taxon>
        <taxon>Waltera</taxon>
    </lineage>
</organism>
<comment type="subcellular location">
    <subcellularLocation>
        <location evidence="1">Cell membrane</location>
        <topology evidence="1">Multi-pass membrane protein</topology>
    </subcellularLocation>
</comment>
<evidence type="ECO:0000313" key="13">
    <source>
        <dbReference type="EMBL" id="MST57674.1"/>
    </source>
</evidence>
<feature type="transmembrane region" description="Helical" evidence="10">
    <location>
        <begin position="291"/>
        <end position="315"/>
    </location>
</feature>
<keyword evidence="4 10" id="KW-0812">Transmembrane</keyword>
<dbReference type="SUPFAM" id="SSF58104">
    <property type="entry name" value="Methyl-accepting chemotaxis protein (MCP) signaling domain"/>
    <property type="match status" value="1"/>
</dbReference>
<evidence type="ECO:0000256" key="9">
    <source>
        <dbReference type="SAM" id="MobiDB-lite"/>
    </source>
</evidence>
<dbReference type="InterPro" id="IPR033479">
    <property type="entry name" value="dCache_1"/>
</dbReference>